<dbReference type="KEGG" id="ccah:DWG20_11220"/>
<dbReference type="EMBL" id="CP031337">
    <property type="protein sequence ID" value="AXK39963.1"/>
    <property type="molecule type" value="Genomic_DNA"/>
</dbReference>
<reference evidence="1 2" key="1">
    <citation type="submission" date="2018-07" db="EMBL/GenBank/DDBJ databases">
        <title>Crenobacter cavernae sp. nov., isolated from a karst cave.</title>
        <authorList>
            <person name="Zhu H."/>
        </authorList>
    </citation>
    <scope>NUCLEOTIDE SEQUENCE [LARGE SCALE GENOMIC DNA]</scope>
    <source>
        <strain evidence="1 2">K1W11S-77</strain>
    </source>
</reference>
<organism evidence="1 2">
    <name type="scientific">Crenobacter cavernae</name>
    <dbReference type="NCBI Taxonomy" id="2290923"/>
    <lineage>
        <taxon>Bacteria</taxon>
        <taxon>Pseudomonadati</taxon>
        <taxon>Pseudomonadota</taxon>
        <taxon>Betaproteobacteria</taxon>
        <taxon>Neisseriales</taxon>
        <taxon>Neisseriaceae</taxon>
        <taxon>Crenobacter</taxon>
    </lineage>
</organism>
<protein>
    <submittedName>
        <fullName evidence="1">Uncharacterized protein</fullName>
    </submittedName>
</protein>
<accession>A0A345Y7R1</accession>
<dbReference type="AlphaFoldDB" id="A0A345Y7R1"/>
<sequence length="129" mass="14217">MYQVHATIWNAIARTQTLSNPSLRQLFAMDQDALTQALDAQAQALEASGVPNRVIVAYQTMAPLLAESEAISAYIVQTDNWSLRQALPEVLSAEEAVAIANLDRPMSSSEQRRLLDLLLPLTPPSWLDD</sequence>
<proteinExistence type="predicted"/>
<dbReference type="RefSeq" id="WP_115433893.1">
    <property type="nucleotide sequence ID" value="NZ_CP031337.1"/>
</dbReference>
<evidence type="ECO:0000313" key="1">
    <source>
        <dbReference type="EMBL" id="AXK39963.1"/>
    </source>
</evidence>
<name>A0A345Y7R1_9NEIS</name>
<dbReference type="Proteomes" id="UP000254537">
    <property type="component" value="Chromosome"/>
</dbReference>
<gene>
    <name evidence="1" type="ORF">DWG20_11220</name>
</gene>
<evidence type="ECO:0000313" key="2">
    <source>
        <dbReference type="Proteomes" id="UP000254537"/>
    </source>
</evidence>